<dbReference type="EMBL" id="CAJVCH010555729">
    <property type="protein sequence ID" value="CAG7830408.1"/>
    <property type="molecule type" value="Genomic_DNA"/>
</dbReference>
<feature type="compositionally biased region" description="Polar residues" evidence="1">
    <location>
        <begin position="121"/>
        <end position="135"/>
    </location>
</feature>
<sequence length="667" mass="74597">MELEMVKSKSKRKDWKPKKNKSKQNPQVSESEANIAPEEQNQVEKVESGTTKCPKSEQEIVQNDNFLEEDSDVLIPSTAKDDELEPDSESADETFENGSQLESKLKSKASVEETTGKHVPVTSNDQDQPRTSCIETPQKEEISEISSKTNENVPQFASPSSGEISQQEQKPPADGNDVINASPENELFSSAGCVITTIADETGEQDACILQASSVSLIINSNGSNADEPAEVVHCDIIIEDKNVTEDAVDSIKVIEDKISEIDIKNLDIKPPENVSPEVQKELDFCPELQKSFNEHHIQTSISSAVLIGSEIFPKPSAPLMTDSDSEQDTFRKLQAAIKFPSKVPSIQKLPEIKPFVTEYTIQSFPKIPPSKITNPQEKVPLKVNWNDLTLKFDLDIIDNLNDECLTNIEYYNMILREDLLPPRNVKKSIKCSSESKTVPGNNCENLKTTSDSMKNLYSDASLLRRSELSHMTYTYGNQEHPYGQSSQNNDYSFFPSDLESYALRERCDHYKRDHLGMLTPEIKEKSSRAKVSSPLSLIRDKTKQIFARAKHVLKAAFNFNSNRKPEDGTSPPTPPPRGTLEIHSGIQGSFKPRNSSSPRKRMFTRKQTDQRKSLRNFPKSLYAPDDGQEGSSGSEVKNEPCTSNSNAVSGSLELEEEEQMRRRSNN</sequence>
<dbReference type="Proteomes" id="UP000708208">
    <property type="component" value="Unassembled WGS sequence"/>
</dbReference>
<gene>
    <name evidence="2" type="ORF">AFUS01_LOCUS40213</name>
</gene>
<feature type="compositionally biased region" description="Basic and acidic residues" evidence="1">
    <location>
        <begin position="103"/>
        <end position="116"/>
    </location>
</feature>
<comment type="caution">
    <text evidence="2">The sequence shown here is derived from an EMBL/GenBank/DDBJ whole genome shotgun (WGS) entry which is preliminary data.</text>
</comment>
<feature type="compositionally biased region" description="Polar residues" evidence="1">
    <location>
        <begin position="630"/>
        <end position="650"/>
    </location>
</feature>
<reference evidence="2" key="1">
    <citation type="submission" date="2021-06" db="EMBL/GenBank/DDBJ databases">
        <authorList>
            <person name="Hodson N. C."/>
            <person name="Mongue J. A."/>
            <person name="Jaron S. K."/>
        </authorList>
    </citation>
    <scope>NUCLEOTIDE SEQUENCE</scope>
</reference>
<name>A0A8J2LEZ1_9HEXA</name>
<dbReference type="AlphaFoldDB" id="A0A8J2LEZ1"/>
<feature type="compositionally biased region" description="Basic residues" evidence="1">
    <location>
        <begin position="8"/>
        <end position="22"/>
    </location>
</feature>
<protein>
    <submittedName>
        <fullName evidence="2">Uncharacterized protein</fullName>
    </submittedName>
</protein>
<feature type="region of interest" description="Disordered" evidence="1">
    <location>
        <begin position="1"/>
        <end position="174"/>
    </location>
</feature>
<feature type="region of interest" description="Disordered" evidence="1">
    <location>
        <begin position="558"/>
        <end position="667"/>
    </location>
</feature>
<feature type="compositionally biased region" description="Polar residues" evidence="1">
    <location>
        <begin position="48"/>
        <end position="65"/>
    </location>
</feature>
<feature type="compositionally biased region" description="Polar residues" evidence="1">
    <location>
        <begin position="144"/>
        <end position="169"/>
    </location>
</feature>
<keyword evidence="3" id="KW-1185">Reference proteome</keyword>
<evidence type="ECO:0000256" key="1">
    <source>
        <dbReference type="SAM" id="MobiDB-lite"/>
    </source>
</evidence>
<evidence type="ECO:0000313" key="2">
    <source>
        <dbReference type="EMBL" id="CAG7830408.1"/>
    </source>
</evidence>
<evidence type="ECO:0000313" key="3">
    <source>
        <dbReference type="Proteomes" id="UP000708208"/>
    </source>
</evidence>
<proteinExistence type="predicted"/>
<organism evidence="2 3">
    <name type="scientific">Allacma fusca</name>
    <dbReference type="NCBI Taxonomy" id="39272"/>
    <lineage>
        <taxon>Eukaryota</taxon>
        <taxon>Metazoa</taxon>
        <taxon>Ecdysozoa</taxon>
        <taxon>Arthropoda</taxon>
        <taxon>Hexapoda</taxon>
        <taxon>Collembola</taxon>
        <taxon>Symphypleona</taxon>
        <taxon>Sminthuridae</taxon>
        <taxon>Allacma</taxon>
    </lineage>
</organism>
<feature type="compositionally biased region" description="Acidic residues" evidence="1">
    <location>
        <begin position="82"/>
        <end position="95"/>
    </location>
</feature>
<accession>A0A8J2LEZ1</accession>